<gene>
    <name evidence="3" type="ORF">HHI36_009018</name>
</gene>
<organism evidence="3 4">
    <name type="scientific">Cryptolaemus montrouzieri</name>
    <dbReference type="NCBI Taxonomy" id="559131"/>
    <lineage>
        <taxon>Eukaryota</taxon>
        <taxon>Metazoa</taxon>
        <taxon>Ecdysozoa</taxon>
        <taxon>Arthropoda</taxon>
        <taxon>Hexapoda</taxon>
        <taxon>Insecta</taxon>
        <taxon>Pterygota</taxon>
        <taxon>Neoptera</taxon>
        <taxon>Endopterygota</taxon>
        <taxon>Coleoptera</taxon>
        <taxon>Polyphaga</taxon>
        <taxon>Cucujiformia</taxon>
        <taxon>Coccinelloidea</taxon>
        <taxon>Coccinellidae</taxon>
        <taxon>Scymninae</taxon>
        <taxon>Scymnini</taxon>
        <taxon>Cryptolaemus</taxon>
    </lineage>
</organism>
<feature type="coiled-coil region" evidence="1">
    <location>
        <begin position="13"/>
        <end position="54"/>
    </location>
</feature>
<accession>A0ABD2MU89</accession>
<evidence type="ECO:0000313" key="3">
    <source>
        <dbReference type="EMBL" id="KAL3269963.1"/>
    </source>
</evidence>
<reference evidence="3 4" key="1">
    <citation type="journal article" date="2021" name="BMC Biol.">
        <title>Horizontally acquired antibacterial genes associated with adaptive radiation of ladybird beetles.</title>
        <authorList>
            <person name="Li H.S."/>
            <person name="Tang X.F."/>
            <person name="Huang Y.H."/>
            <person name="Xu Z.Y."/>
            <person name="Chen M.L."/>
            <person name="Du X.Y."/>
            <person name="Qiu B.Y."/>
            <person name="Chen P.T."/>
            <person name="Zhang W."/>
            <person name="Slipinski A."/>
            <person name="Escalona H.E."/>
            <person name="Waterhouse R.M."/>
            <person name="Zwick A."/>
            <person name="Pang H."/>
        </authorList>
    </citation>
    <scope>NUCLEOTIDE SEQUENCE [LARGE SCALE GENOMIC DNA]</scope>
    <source>
        <strain evidence="3">SYSU2018</strain>
    </source>
</reference>
<comment type="caution">
    <text evidence="3">The sequence shown here is derived from an EMBL/GenBank/DDBJ whole genome shotgun (WGS) entry which is preliminary data.</text>
</comment>
<keyword evidence="4" id="KW-1185">Reference proteome</keyword>
<name>A0ABD2MU89_9CUCU</name>
<protein>
    <submittedName>
        <fullName evidence="3">Uncharacterized protein</fullName>
    </submittedName>
</protein>
<proteinExistence type="predicted"/>
<feature type="region of interest" description="Disordered" evidence="2">
    <location>
        <begin position="187"/>
        <end position="224"/>
    </location>
</feature>
<dbReference type="Proteomes" id="UP001516400">
    <property type="component" value="Unassembled WGS sequence"/>
</dbReference>
<evidence type="ECO:0000313" key="4">
    <source>
        <dbReference type="Proteomes" id="UP001516400"/>
    </source>
</evidence>
<feature type="compositionally biased region" description="Basic and acidic residues" evidence="2">
    <location>
        <begin position="199"/>
        <end position="212"/>
    </location>
</feature>
<evidence type="ECO:0000256" key="1">
    <source>
        <dbReference type="SAM" id="Coils"/>
    </source>
</evidence>
<dbReference type="AlphaFoldDB" id="A0ABD2MU89"/>
<dbReference type="EMBL" id="JABFTP020000021">
    <property type="protein sequence ID" value="KAL3269963.1"/>
    <property type="molecule type" value="Genomic_DNA"/>
</dbReference>
<sequence>MNEKIELLETNIKTELEKNKVEFEERLKIDEDKIIKLESRKQQLRKDLNIVAEKQKKNNLIINGLDIGERSPSDAARKILSFNQIKVESCDISDAYSLGKGNEKPIIKEFISYSKKIEDLKNFAKLKPTGVFLSNDLIPEDERVQQKILVGRIREERRLGHTCKLQDLNLVIDEKFYTLEQLEERRKNESGISGAVNDSSKEVVNKIEDRNKPATRSNSNRRQR</sequence>
<evidence type="ECO:0000256" key="2">
    <source>
        <dbReference type="SAM" id="MobiDB-lite"/>
    </source>
</evidence>
<keyword evidence="1" id="KW-0175">Coiled coil</keyword>